<comment type="caution">
    <text evidence="2">The sequence shown here is derived from an EMBL/GenBank/DDBJ whole genome shotgun (WGS) entry which is preliminary data.</text>
</comment>
<protein>
    <submittedName>
        <fullName evidence="2">Uncharacterized protein</fullName>
    </submittedName>
</protein>
<evidence type="ECO:0000313" key="3">
    <source>
        <dbReference type="Proteomes" id="UP000287033"/>
    </source>
</evidence>
<keyword evidence="3" id="KW-1185">Reference proteome</keyword>
<proteinExistence type="predicted"/>
<feature type="compositionally biased region" description="Basic residues" evidence="1">
    <location>
        <begin position="112"/>
        <end position="127"/>
    </location>
</feature>
<feature type="compositionally biased region" description="Polar residues" evidence="1">
    <location>
        <begin position="57"/>
        <end position="73"/>
    </location>
</feature>
<reference evidence="2 3" key="1">
    <citation type="journal article" date="2018" name="Nat. Ecol. Evol.">
        <title>Shark genomes provide insights into elasmobranch evolution and the origin of vertebrates.</title>
        <authorList>
            <person name="Hara Y"/>
            <person name="Yamaguchi K"/>
            <person name="Onimaru K"/>
            <person name="Kadota M"/>
            <person name="Koyanagi M"/>
            <person name="Keeley SD"/>
            <person name="Tatsumi K"/>
            <person name="Tanaka K"/>
            <person name="Motone F"/>
            <person name="Kageyama Y"/>
            <person name="Nozu R"/>
            <person name="Adachi N"/>
            <person name="Nishimura O"/>
            <person name="Nakagawa R"/>
            <person name="Tanegashima C"/>
            <person name="Kiyatake I"/>
            <person name="Matsumoto R"/>
            <person name="Murakumo K"/>
            <person name="Nishida K"/>
            <person name="Terakita A"/>
            <person name="Kuratani S"/>
            <person name="Sato K"/>
            <person name="Hyodo S Kuraku.S."/>
        </authorList>
    </citation>
    <scope>NUCLEOTIDE SEQUENCE [LARGE SCALE GENOMIC DNA]</scope>
</reference>
<accession>A0A401RTJ5</accession>
<evidence type="ECO:0000313" key="2">
    <source>
        <dbReference type="EMBL" id="GCC21450.1"/>
    </source>
</evidence>
<dbReference type="AlphaFoldDB" id="A0A401RTJ5"/>
<feature type="compositionally biased region" description="Basic residues" evidence="1">
    <location>
        <begin position="77"/>
        <end position="98"/>
    </location>
</feature>
<gene>
    <name evidence="2" type="ORF">chiPu_0019922</name>
</gene>
<feature type="compositionally biased region" description="Basic residues" evidence="1">
    <location>
        <begin position="146"/>
        <end position="157"/>
    </location>
</feature>
<organism evidence="2 3">
    <name type="scientific">Chiloscyllium punctatum</name>
    <name type="common">Brownbanded bambooshark</name>
    <name type="synonym">Hemiscyllium punctatum</name>
    <dbReference type="NCBI Taxonomy" id="137246"/>
    <lineage>
        <taxon>Eukaryota</taxon>
        <taxon>Metazoa</taxon>
        <taxon>Chordata</taxon>
        <taxon>Craniata</taxon>
        <taxon>Vertebrata</taxon>
        <taxon>Chondrichthyes</taxon>
        <taxon>Elasmobranchii</taxon>
        <taxon>Galeomorphii</taxon>
        <taxon>Galeoidea</taxon>
        <taxon>Orectolobiformes</taxon>
        <taxon>Hemiscylliidae</taxon>
        <taxon>Chiloscyllium</taxon>
    </lineage>
</organism>
<name>A0A401RTJ5_CHIPU</name>
<dbReference type="EMBL" id="BEZZ01002235">
    <property type="protein sequence ID" value="GCC21450.1"/>
    <property type="molecule type" value="Genomic_DNA"/>
</dbReference>
<dbReference type="Proteomes" id="UP000287033">
    <property type="component" value="Unassembled WGS sequence"/>
</dbReference>
<evidence type="ECO:0000256" key="1">
    <source>
        <dbReference type="SAM" id="MobiDB-lite"/>
    </source>
</evidence>
<sequence length="157" mass="16623">MADVDKRSKEAATAEWILRAAAATRECELAAKLGALRKTAAAAGHKSKGGPSRLDPSFSTVANKGSSSVSLQPHLTLKGKRCCRSRRASARSVKKVPAAKKTALKAGLPVKPSRKITAKSPRKRVKAVVKAGRASRRLTATGCRPGGKKRATAMKRR</sequence>
<feature type="region of interest" description="Disordered" evidence="1">
    <location>
        <begin position="39"/>
        <end position="157"/>
    </location>
</feature>